<reference evidence="1 2" key="1">
    <citation type="journal article" date="2019" name="Commun. Biol.">
        <title>The bagworm genome reveals a unique fibroin gene that provides high tensile strength.</title>
        <authorList>
            <person name="Kono N."/>
            <person name="Nakamura H."/>
            <person name="Ohtoshi R."/>
            <person name="Tomita M."/>
            <person name="Numata K."/>
            <person name="Arakawa K."/>
        </authorList>
    </citation>
    <scope>NUCLEOTIDE SEQUENCE [LARGE SCALE GENOMIC DNA]</scope>
</reference>
<proteinExistence type="predicted"/>
<dbReference type="Proteomes" id="UP000299102">
    <property type="component" value="Unassembled WGS sequence"/>
</dbReference>
<gene>
    <name evidence="1" type="ORF">EVAR_96178_1</name>
</gene>
<evidence type="ECO:0000313" key="2">
    <source>
        <dbReference type="Proteomes" id="UP000299102"/>
    </source>
</evidence>
<protein>
    <submittedName>
        <fullName evidence="1">Uncharacterized protein</fullName>
    </submittedName>
</protein>
<dbReference type="EMBL" id="BGZK01000351">
    <property type="protein sequence ID" value="GBP38576.1"/>
    <property type="molecule type" value="Genomic_DNA"/>
</dbReference>
<comment type="caution">
    <text evidence="1">The sequence shown here is derived from an EMBL/GenBank/DDBJ whole genome shotgun (WGS) entry which is preliminary data.</text>
</comment>
<organism evidence="1 2">
    <name type="scientific">Eumeta variegata</name>
    <name type="common">Bagworm moth</name>
    <name type="synonym">Eumeta japonica</name>
    <dbReference type="NCBI Taxonomy" id="151549"/>
    <lineage>
        <taxon>Eukaryota</taxon>
        <taxon>Metazoa</taxon>
        <taxon>Ecdysozoa</taxon>
        <taxon>Arthropoda</taxon>
        <taxon>Hexapoda</taxon>
        <taxon>Insecta</taxon>
        <taxon>Pterygota</taxon>
        <taxon>Neoptera</taxon>
        <taxon>Endopterygota</taxon>
        <taxon>Lepidoptera</taxon>
        <taxon>Glossata</taxon>
        <taxon>Ditrysia</taxon>
        <taxon>Tineoidea</taxon>
        <taxon>Psychidae</taxon>
        <taxon>Oiketicinae</taxon>
        <taxon>Eumeta</taxon>
    </lineage>
</organism>
<accession>A0A4C1VI09</accession>
<evidence type="ECO:0000313" key="1">
    <source>
        <dbReference type="EMBL" id="GBP38576.1"/>
    </source>
</evidence>
<sequence length="101" mass="11008">MECKDEEEVENGRTEERGACNYCAANVTNTLDLSFVVVSVGIWSAPRHKCEQKQCPARAQHDHKSLKSSPIQKIGTKVIAASGRQVCDRALRTPAPANVTA</sequence>
<name>A0A4C1VI09_EUMVA</name>
<dbReference type="AlphaFoldDB" id="A0A4C1VI09"/>
<keyword evidence="2" id="KW-1185">Reference proteome</keyword>